<dbReference type="GO" id="GO:0045004">
    <property type="term" value="P:DNA replication proofreading"/>
    <property type="evidence" value="ECO:0000318"/>
    <property type="project" value="GO_Central"/>
</dbReference>
<evidence type="ECO:0000256" key="14">
    <source>
        <dbReference type="ARBA" id="ARBA00023125"/>
    </source>
</evidence>
<keyword evidence="14 16" id="KW-0238">DNA-binding</keyword>
<dbReference type="SUPFAM" id="SSF56672">
    <property type="entry name" value="DNA/RNA polymerases"/>
    <property type="match status" value="1"/>
</dbReference>
<dbReference type="GO" id="GO:0006297">
    <property type="term" value="P:nucleotide-excision repair, DNA gap filling"/>
    <property type="evidence" value="ECO:0000318"/>
    <property type="project" value="GO_Central"/>
</dbReference>
<evidence type="ECO:0000256" key="10">
    <source>
        <dbReference type="ARBA" id="ARBA00022833"/>
    </source>
</evidence>
<dbReference type="EMBL" id="DS985252">
    <property type="protein sequence ID" value="EDV21734.1"/>
    <property type="molecule type" value="Genomic_DNA"/>
</dbReference>
<evidence type="ECO:0000256" key="12">
    <source>
        <dbReference type="ARBA" id="ARBA00023004"/>
    </source>
</evidence>
<dbReference type="Pfam" id="PF08490">
    <property type="entry name" value="DUF1744"/>
    <property type="match status" value="1"/>
</dbReference>
<keyword evidence="13 16" id="KW-0411">Iron-sulfur</keyword>
<dbReference type="GO" id="GO:0000278">
    <property type="term" value="P:mitotic cell cycle"/>
    <property type="evidence" value="ECO:0000318"/>
    <property type="project" value="GO_Central"/>
</dbReference>
<dbReference type="Gene3D" id="3.30.420.10">
    <property type="entry name" value="Ribonuclease H-like superfamily/Ribonuclease H"/>
    <property type="match status" value="1"/>
</dbReference>
<evidence type="ECO:0000256" key="8">
    <source>
        <dbReference type="ARBA" id="ARBA00022723"/>
    </source>
</evidence>
<evidence type="ECO:0000256" key="2">
    <source>
        <dbReference type="ARBA" id="ARBA00004123"/>
    </source>
</evidence>
<evidence type="ECO:0000256" key="6">
    <source>
        <dbReference type="ARBA" id="ARBA00022695"/>
    </source>
</evidence>
<dbReference type="GO" id="GO:0006272">
    <property type="term" value="P:leading strand elongation"/>
    <property type="evidence" value="ECO:0000318"/>
    <property type="project" value="GO_Central"/>
</dbReference>
<dbReference type="SUPFAM" id="SSF53098">
    <property type="entry name" value="Ribonuclease H-like"/>
    <property type="match status" value="1"/>
</dbReference>
<dbReference type="CTD" id="6757095"/>
<keyword evidence="11 16" id="KW-0239">DNA-directed DNA polymerase</keyword>
<organism evidence="18 19">
    <name type="scientific">Trichoplax adhaerens</name>
    <name type="common">Trichoplax reptans</name>
    <dbReference type="NCBI Taxonomy" id="10228"/>
    <lineage>
        <taxon>Eukaryota</taxon>
        <taxon>Metazoa</taxon>
        <taxon>Placozoa</taxon>
        <taxon>Uniplacotomia</taxon>
        <taxon>Trichoplacea</taxon>
        <taxon>Trichoplacidae</taxon>
        <taxon>Trichoplax</taxon>
    </lineage>
</organism>
<dbReference type="InterPro" id="IPR054475">
    <property type="entry name" value="Znf-DPOE"/>
</dbReference>
<dbReference type="GeneID" id="6757095"/>
<dbReference type="GO" id="GO:0008310">
    <property type="term" value="F:single-stranded DNA 3'-5' DNA exonuclease activity"/>
    <property type="evidence" value="ECO:0000318"/>
    <property type="project" value="GO_Central"/>
</dbReference>
<dbReference type="InterPro" id="IPR036397">
    <property type="entry name" value="RNaseH_sf"/>
</dbReference>
<evidence type="ECO:0000256" key="16">
    <source>
        <dbReference type="RuleBase" id="RU365029"/>
    </source>
</evidence>
<comment type="cofactor">
    <cofactor evidence="1 16">
        <name>[4Fe-4S] cluster</name>
        <dbReference type="ChEBI" id="CHEBI:49883"/>
    </cofactor>
</comment>
<evidence type="ECO:0000256" key="9">
    <source>
        <dbReference type="ARBA" id="ARBA00022771"/>
    </source>
</evidence>
<dbReference type="Pfam" id="PF23250">
    <property type="entry name" value="zf_DPOE_2"/>
    <property type="match status" value="1"/>
</dbReference>
<comment type="subcellular location">
    <subcellularLocation>
        <location evidence="2 16">Nucleus</location>
    </subcellularLocation>
</comment>
<evidence type="ECO:0000256" key="3">
    <source>
        <dbReference type="ARBA" id="ARBA00005755"/>
    </source>
</evidence>
<comment type="function">
    <text evidence="16">DNA polymerase II participates in chromosomal DNA replication.</text>
</comment>
<keyword evidence="8 16" id="KW-0479">Metal-binding</keyword>
<evidence type="ECO:0000256" key="15">
    <source>
        <dbReference type="ARBA" id="ARBA00023242"/>
    </source>
</evidence>
<dbReference type="GO" id="GO:0008622">
    <property type="term" value="C:epsilon DNA polymerase complex"/>
    <property type="evidence" value="ECO:0000318"/>
    <property type="project" value="GO_Central"/>
</dbReference>
<dbReference type="HOGENOM" id="CLU_000556_0_0_1"/>
<dbReference type="CDD" id="cd05535">
    <property type="entry name" value="POLBc_epsilon"/>
    <property type="match status" value="1"/>
</dbReference>
<dbReference type="KEGG" id="tad:TRIADDRAFT_30078"/>
<keyword evidence="10 16" id="KW-0862">Zinc</keyword>
<dbReference type="FunFam" id="1.10.287.690:FF:000005">
    <property type="entry name" value="DNA polymerase epsilon catalytic subunit"/>
    <property type="match status" value="1"/>
</dbReference>
<dbReference type="FunFam" id="3.90.1600.10:FF:000006">
    <property type="entry name" value="DNA polymerase epsilon catalytic subunit"/>
    <property type="match status" value="1"/>
</dbReference>
<protein>
    <recommendedName>
        <fullName evidence="16">DNA polymerase epsilon catalytic subunit</fullName>
        <ecNumber evidence="16">2.7.7.7</ecNumber>
    </recommendedName>
</protein>
<dbReference type="InterPro" id="IPR023211">
    <property type="entry name" value="DNA_pol_palm_dom_sf"/>
</dbReference>
<keyword evidence="19" id="KW-1185">Reference proteome</keyword>
<dbReference type="Gene3D" id="3.30.342.10">
    <property type="entry name" value="DNA Polymerase, chain B, domain 1"/>
    <property type="match status" value="1"/>
</dbReference>
<dbReference type="GO" id="GO:0051539">
    <property type="term" value="F:4 iron, 4 sulfur cluster binding"/>
    <property type="evidence" value="ECO:0007669"/>
    <property type="project" value="UniProtKB-KW"/>
</dbReference>
<dbReference type="eggNOG" id="KOG1798">
    <property type="taxonomic scope" value="Eukaryota"/>
</dbReference>
<dbReference type="GO" id="GO:0003677">
    <property type="term" value="F:DNA binding"/>
    <property type="evidence" value="ECO:0000318"/>
    <property type="project" value="GO_Central"/>
</dbReference>
<evidence type="ECO:0000313" key="19">
    <source>
        <dbReference type="Proteomes" id="UP000009022"/>
    </source>
</evidence>
<keyword evidence="4 16" id="KW-0004">4Fe-4S</keyword>
<dbReference type="FunCoup" id="B3S6C7">
    <property type="interactions" value="1348"/>
</dbReference>
<dbReference type="Pfam" id="PF22634">
    <property type="entry name" value="POL2_thumb"/>
    <property type="match status" value="1"/>
</dbReference>
<dbReference type="PANTHER" id="PTHR10670:SF0">
    <property type="entry name" value="DNA POLYMERASE EPSILON CATALYTIC SUBUNIT A"/>
    <property type="match status" value="1"/>
</dbReference>
<dbReference type="FunFam" id="1.10.132.60:FF:000002">
    <property type="entry name" value="DNA polymerase epsilon catalytic subunit"/>
    <property type="match status" value="1"/>
</dbReference>
<keyword evidence="15 16" id="KW-0539">Nucleus</keyword>
<dbReference type="InterPro" id="IPR013697">
    <property type="entry name" value="DNA_pol_e_suA_C"/>
</dbReference>
<keyword evidence="5 16" id="KW-0808">Transferase</keyword>
<keyword evidence="7 16" id="KW-0235">DNA replication</keyword>
<feature type="domain" description="DNA polymerase epsilon catalytic subunit A C-terminal" evidence="17">
    <location>
        <begin position="1509"/>
        <end position="1905"/>
    </location>
</feature>
<comment type="catalytic activity">
    <reaction evidence="16">
        <text>DNA(n) + a 2'-deoxyribonucleoside 5'-triphosphate = DNA(n+1) + diphosphate</text>
        <dbReference type="Rhea" id="RHEA:22508"/>
        <dbReference type="Rhea" id="RHEA-COMP:17339"/>
        <dbReference type="Rhea" id="RHEA-COMP:17340"/>
        <dbReference type="ChEBI" id="CHEBI:33019"/>
        <dbReference type="ChEBI" id="CHEBI:61560"/>
        <dbReference type="ChEBI" id="CHEBI:173112"/>
        <dbReference type="EC" id="2.7.7.7"/>
    </reaction>
</comment>
<keyword evidence="9 16" id="KW-0863">Zinc-finger</keyword>
<dbReference type="OMA" id="MLDQCRY"/>
<dbReference type="Gene3D" id="3.90.1600.10">
    <property type="entry name" value="Palm domain of DNA polymerase"/>
    <property type="match status" value="1"/>
</dbReference>
<evidence type="ECO:0000256" key="7">
    <source>
        <dbReference type="ARBA" id="ARBA00022705"/>
    </source>
</evidence>
<reference evidence="18 19" key="1">
    <citation type="journal article" date="2008" name="Nature">
        <title>The Trichoplax genome and the nature of placozoans.</title>
        <authorList>
            <person name="Srivastava M."/>
            <person name="Begovic E."/>
            <person name="Chapman J."/>
            <person name="Putnam N.H."/>
            <person name="Hellsten U."/>
            <person name="Kawashima T."/>
            <person name="Kuo A."/>
            <person name="Mitros T."/>
            <person name="Salamov A."/>
            <person name="Carpenter M.L."/>
            <person name="Signorovitch A.Y."/>
            <person name="Moreno M.A."/>
            <person name="Kamm K."/>
            <person name="Grimwood J."/>
            <person name="Schmutz J."/>
            <person name="Shapiro H."/>
            <person name="Grigoriev I.V."/>
            <person name="Buss L.W."/>
            <person name="Schierwater B."/>
            <person name="Dellaporta S.L."/>
            <person name="Rokhsar D.S."/>
        </authorList>
    </citation>
    <scope>NUCLEOTIDE SEQUENCE [LARGE SCALE GENOMIC DNA]</scope>
    <source>
        <strain evidence="18 19">Grell-BS-1999</strain>
    </source>
</reference>
<evidence type="ECO:0000256" key="4">
    <source>
        <dbReference type="ARBA" id="ARBA00022485"/>
    </source>
</evidence>
<dbReference type="Gene3D" id="1.10.287.690">
    <property type="entry name" value="Helix hairpin bin"/>
    <property type="match status" value="1"/>
</dbReference>
<evidence type="ECO:0000259" key="17">
    <source>
        <dbReference type="SMART" id="SM01159"/>
    </source>
</evidence>
<dbReference type="OrthoDB" id="10060449at2759"/>
<accession>B3S6C7</accession>
<dbReference type="EC" id="2.7.7.7" evidence="16"/>
<dbReference type="PANTHER" id="PTHR10670">
    <property type="entry name" value="DNA POLYMERASE EPSILON CATALYTIC SUBUNIT A"/>
    <property type="match status" value="1"/>
</dbReference>
<dbReference type="SMART" id="SM00486">
    <property type="entry name" value="POLBc"/>
    <property type="match status" value="1"/>
</dbReference>
<dbReference type="Gene3D" id="1.10.132.60">
    <property type="entry name" value="DNA polymerase family B, C-terminal domain"/>
    <property type="match status" value="1"/>
</dbReference>
<dbReference type="SMART" id="SM01159">
    <property type="entry name" value="DUF1744"/>
    <property type="match status" value="1"/>
</dbReference>
<dbReference type="InterPro" id="IPR055191">
    <property type="entry name" value="POL2_thumb"/>
</dbReference>
<dbReference type="PhylomeDB" id="B3S6C7"/>
<name>B3S6C7_TRIAD</name>
<keyword evidence="6 16" id="KW-0548">Nucleotidyltransferase</keyword>
<dbReference type="InterPro" id="IPR029703">
    <property type="entry name" value="POL2"/>
</dbReference>
<dbReference type="InParanoid" id="B3S6C7"/>
<comment type="similarity">
    <text evidence="3 16">Belongs to the DNA polymerase type-B family.</text>
</comment>
<dbReference type="CDD" id="cd05779">
    <property type="entry name" value="DNA_polB_epsilon_exo"/>
    <property type="match status" value="1"/>
</dbReference>
<evidence type="ECO:0000256" key="1">
    <source>
        <dbReference type="ARBA" id="ARBA00001966"/>
    </source>
</evidence>
<evidence type="ECO:0000256" key="5">
    <source>
        <dbReference type="ARBA" id="ARBA00022679"/>
    </source>
</evidence>
<dbReference type="FunFam" id="3.30.420.10:FF:000010">
    <property type="entry name" value="DNA polymerase epsilon catalytic subunit"/>
    <property type="match status" value="1"/>
</dbReference>
<dbReference type="RefSeq" id="XP_002115882.1">
    <property type="nucleotide sequence ID" value="XM_002115846.1"/>
</dbReference>
<proteinExistence type="inferred from homology"/>
<dbReference type="InterPro" id="IPR006172">
    <property type="entry name" value="DNA-dir_DNA_pol_B"/>
</dbReference>
<gene>
    <name evidence="18" type="ORF">TRIADDRAFT_30078</name>
</gene>
<evidence type="ECO:0000256" key="11">
    <source>
        <dbReference type="ARBA" id="ARBA00022932"/>
    </source>
</evidence>
<sequence length="2239" mass="259482">MRLSFNILLFIARENVVVGKRKYLEDIDKLDTKFGFEQCKDNRERLGWLINMHSTELIDDNERIFSAVDYYFVEEDGSRFKVTMPYKPYFYVAVKKDTEAEVASYLLKRFSGVLTTVDIISKEELNLPNHLAGITQKYLKLSFNTVTDFLTVRKVVQPAIVKNIEREKTHEADMLLTRYIPKFTFSITFDSGNHMERMHSDAIDNLIDIREYDVPYHVRLAIDLDIRVGYWYDVKNRGELPPLITRRDDLLDRPDPLVLAFDIETTKLPLRFPDSSSDAIMMISYMADGQGYLIINREIVSEDIDDFEYTPKPEYEGSFIIFNEPDEVNLLNRFFQHIIELKPTIYATYNGDAFDWPFIEARAAFHDINMSEEIGFSKDNQDEYKSRYACHMDCYRWVKRDSYLPVGSHNLKAVTKAKLRYNPIELDPEEMCRMASEQPQILANYSVSDAVATYYLYMKYVHPFVFSLCTIIPMKPDEVLRKGSGTLCETLLMVQAYQANIIFPNKQETILTKFTDEGHLLEEETYVGGHVEAIESGVFRSDIPCKFKLVPAAFDKLTNNIRATMRHAIEVEEKVPMDSVTNIEEVYEDIAEKLQALKNTPSRLENPLIYHLDVGAMYPNIILTNRLQPSAIVDEATCAACDFNKPGANCQRKMEWTWRGQFMPASRSEYHAIRQQLESEMIPGKSSNEENKAFYQLSRVEQASIEKKRLADYCRRVYRKVHLTNTGPRTSTVCQRENSFYVDTVRAFRDRRYEYKRALKKWKREVSTATSKGDPGEIKSAKSKEILYDSLQLAHKCILNSFYGYVMRKGARWYSMEMAGIVCYTGASIITRAREIVEQIGRPLELDTDGIWCALPASFPENYVIRTNNPQRPSVIISYPNAILNLMVKDEFTNHQYNELVDSTKLRYTFRSENSIFFEVDGPYKAMILPASKEEGKKLKKRYAVFNEDGSLAELKGFEVKRRGELQLIKIFQSSVFEAFLLGSSLEECYKSVSKIADYWLDILHSKAINLPDSELFDLISENRNMARSLEEYGNQKSSSISTAKRLAEFLGDQMVRDKGLSCRFIISRKPEGAPVTERAIPLAIFQTERSVKHHYLRKWLKSPSLKDFDIRSILDWDYYIERLSSAIQKIITIPAALQGISNPIPRVQHPNWLHKRLLEKNDMYKQSRISEIFKKEPKKSDDRQTINTEEKINNPVIDIEDLSSGKSFKKTSITSTVKKFFRKTTNIKDSSKSDLEDLSLPWKDALGIPPALNRDEEQFGDWLRFQKRKWNYQLKQKKKRRQTRSDSGSLELEERWDMSAMMRKQANILLNSIWQIVQIAETDVMGRFRLWVLIGIEMYSLYLRVPRIFYVNLKRPKQGESVVWRKVNRQLPHSSQVYNLYEYSVPEEIFAERSGELSAELSSPDVEGVYEAQVPLMFRALVRLGCLCKVNKKAYLSEASKDITEFDLRHLEFKTLAEHSYLESGNLKYIYLYHSHHGSRAVFGLFSPINSEAHVFLIDTVRTNQINNLSNIYQSEWGAKYVFSNYVTLPPEKYSFQLHIETDMRRVYRTLIRSLISYKEMRYGPTILLIQSPTDYIKLATYIPAINDFPVASVSSNDSDNRYPILDWQRHAVRRMIQHHLNIEIWLENRLDHARYAHIPLGNMPADVPLFVNDLFFARYLAKNNHLIWASRTPRPDLGGKEDDDSSIVSEELPSIELNNPGCYPSVSAEISMHGLAVSSVLQSLRLGDFETDLTFDAAPQASLDDIVITNGNPGTELSSYDEMTLCSSTFRIMKIMVHSWLHEVSSYENHYADLQLMHFYRWLKSPLALLYDPAMYRIVRFLMEKLFAQLLAEFKRLGSTIIHGSFSKIIICTKKRRVNDARSYLEFILQSIASRDMFQSIELRFSMCWEYLMWMDHANFGGIRSKADVFEFDQNCDESDSISDENNEENELRVEMNWNICKYLPTLASCQDFFQIIIAGFVHAMYKKQCDITPGNTPVKRYVGSQSQSTSSSVVTFAQQYIEKELTQQLFSLTQKIQKMLPYGNAEKDTTDYFPDLPGSHLVLRNPALQFVKAVCKVLSLDSRIQNRVNKLRRDLLRLIGVGEFSQDAIFQNPCISYVIPEVICTFCNSCTDLDICRDIPVIQDDVPYWRCLNCENNYETEMIEQHLISVIKRQAVSYLVQDLKCLKCRQVKEDDMSTHCSCAGDYLTTISTDSVLSKLRIFANLARHYNLAQLQETVDYIIDSNPTFKFVIDNIC</sequence>
<dbReference type="InterPro" id="IPR012337">
    <property type="entry name" value="RNaseH-like_sf"/>
</dbReference>
<dbReference type="STRING" id="10228.B3S6C7"/>
<dbReference type="GO" id="GO:0003887">
    <property type="term" value="F:DNA-directed DNA polymerase activity"/>
    <property type="evidence" value="ECO:0000318"/>
    <property type="project" value="GO_Central"/>
</dbReference>
<dbReference type="InterPro" id="IPR043502">
    <property type="entry name" value="DNA/RNA_pol_sf"/>
</dbReference>
<evidence type="ECO:0000256" key="13">
    <source>
        <dbReference type="ARBA" id="ARBA00023014"/>
    </source>
</evidence>
<keyword evidence="12 16" id="KW-0408">Iron</keyword>
<dbReference type="GO" id="GO:0000166">
    <property type="term" value="F:nucleotide binding"/>
    <property type="evidence" value="ECO:0007669"/>
    <property type="project" value="InterPro"/>
</dbReference>
<dbReference type="Pfam" id="PF22912">
    <property type="entry name" value="zf-DPOE"/>
    <property type="match status" value="1"/>
</dbReference>
<dbReference type="InterPro" id="IPR006133">
    <property type="entry name" value="DNA-dir_DNA_pol_B_exonuc"/>
</dbReference>
<dbReference type="InterPro" id="IPR042087">
    <property type="entry name" value="DNA_pol_B_thumb"/>
</dbReference>
<dbReference type="GO" id="GO:0008270">
    <property type="term" value="F:zinc ion binding"/>
    <property type="evidence" value="ECO:0007669"/>
    <property type="project" value="UniProtKB-KW"/>
</dbReference>
<dbReference type="GO" id="GO:0006287">
    <property type="term" value="P:base-excision repair, gap-filling"/>
    <property type="evidence" value="ECO:0000318"/>
    <property type="project" value="GO_Central"/>
</dbReference>
<dbReference type="Pfam" id="PF03104">
    <property type="entry name" value="DNA_pol_B_exo1"/>
    <property type="match status" value="1"/>
</dbReference>
<dbReference type="Proteomes" id="UP000009022">
    <property type="component" value="Unassembled WGS sequence"/>
</dbReference>
<evidence type="ECO:0000313" key="18">
    <source>
        <dbReference type="EMBL" id="EDV21734.1"/>
    </source>
</evidence>